<keyword evidence="3" id="KW-1185">Reference proteome</keyword>
<gene>
    <name evidence="1" type="ORF">BJG266_LOCUS21258</name>
    <name evidence="2" type="ORF">QVE165_LOCUS23130</name>
</gene>
<organism evidence="2 3">
    <name type="scientific">Adineta steineri</name>
    <dbReference type="NCBI Taxonomy" id="433720"/>
    <lineage>
        <taxon>Eukaryota</taxon>
        <taxon>Metazoa</taxon>
        <taxon>Spiralia</taxon>
        <taxon>Gnathifera</taxon>
        <taxon>Rotifera</taxon>
        <taxon>Eurotatoria</taxon>
        <taxon>Bdelloidea</taxon>
        <taxon>Adinetida</taxon>
        <taxon>Adinetidae</taxon>
        <taxon>Adineta</taxon>
    </lineage>
</organism>
<protein>
    <submittedName>
        <fullName evidence="2">Uncharacterized protein</fullName>
    </submittedName>
</protein>
<dbReference type="OrthoDB" id="10593419at2759"/>
<evidence type="ECO:0000313" key="1">
    <source>
        <dbReference type="EMBL" id="CAF1099256.1"/>
    </source>
</evidence>
<dbReference type="Proteomes" id="UP000663832">
    <property type="component" value="Unassembled WGS sequence"/>
</dbReference>
<sequence>MNIISEGISTVLGKMNDINLSNKWTILATTLTSAYNTTMTNGAYIVALGKICTETTCFLNNKLEQLEEKAKECQNTTESTSINTNENDLNKLIEQTTEQWTESLETKIDTDIRTKLDESVLNKCTNKLLRKNGKTAQKYHQRHKDNLLWKKFQENKKQYEQHKENLNTKRILNEITNKYNKKLLIIMTKTKDPNLVASIIEEGRPMDMICIHATTYISGRPIKINNVGGTTIPHLICPDSWNKNNIHDKDCILIDFIHSDGKNTFGHFLSSEKIDKNSMNNNDNNCLIHAIMGTKDDNIS</sequence>
<dbReference type="Proteomes" id="UP000663877">
    <property type="component" value="Unassembled WGS sequence"/>
</dbReference>
<comment type="caution">
    <text evidence="2">The sequence shown here is derived from an EMBL/GenBank/DDBJ whole genome shotgun (WGS) entry which is preliminary data.</text>
</comment>
<evidence type="ECO:0000313" key="3">
    <source>
        <dbReference type="Proteomes" id="UP000663832"/>
    </source>
</evidence>
<name>A0A814SXC2_9BILA</name>
<reference evidence="2" key="1">
    <citation type="submission" date="2021-02" db="EMBL/GenBank/DDBJ databases">
        <authorList>
            <person name="Nowell W R."/>
        </authorList>
    </citation>
    <scope>NUCLEOTIDE SEQUENCE</scope>
</reference>
<evidence type="ECO:0000313" key="2">
    <source>
        <dbReference type="EMBL" id="CAF1153097.1"/>
    </source>
</evidence>
<proteinExistence type="predicted"/>
<accession>A0A814SXC2</accession>
<dbReference type="AlphaFoldDB" id="A0A814SXC2"/>
<dbReference type="EMBL" id="CAJNOI010000125">
    <property type="protein sequence ID" value="CAF1099256.1"/>
    <property type="molecule type" value="Genomic_DNA"/>
</dbReference>
<dbReference type="EMBL" id="CAJNOM010000155">
    <property type="protein sequence ID" value="CAF1153097.1"/>
    <property type="molecule type" value="Genomic_DNA"/>
</dbReference>